<dbReference type="PROSITE" id="PS50103">
    <property type="entry name" value="ZF_C3H1"/>
    <property type="match status" value="1"/>
</dbReference>
<feature type="domain" description="C3H1-type" evidence="7">
    <location>
        <begin position="432"/>
        <end position="459"/>
    </location>
</feature>
<evidence type="ECO:0000259" key="7">
    <source>
        <dbReference type="PROSITE" id="PS50103"/>
    </source>
</evidence>
<dbReference type="InterPro" id="IPR036855">
    <property type="entry name" value="Znf_CCCH_sf"/>
</dbReference>
<dbReference type="GO" id="GO:0003677">
    <property type="term" value="F:DNA binding"/>
    <property type="evidence" value="ECO:0007669"/>
    <property type="project" value="UniProtKB-KW"/>
</dbReference>
<dbReference type="GO" id="GO:0008270">
    <property type="term" value="F:zinc ion binding"/>
    <property type="evidence" value="ECO:0007669"/>
    <property type="project" value="UniProtKB-KW"/>
</dbReference>
<evidence type="ECO:0000256" key="3">
    <source>
        <dbReference type="ARBA" id="ARBA00022833"/>
    </source>
</evidence>
<dbReference type="Proteomes" id="UP001341281">
    <property type="component" value="Chromosome 07"/>
</dbReference>
<keyword evidence="4" id="KW-0238">DNA-binding</keyword>
<keyword evidence="3 5" id="KW-0862">Zinc</keyword>
<evidence type="ECO:0000256" key="6">
    <source>
        <dbReference type="SAM" id="MobiDB-lite"/>
    </source>
</evidence>
<sequence>MGSRRSKRVSWAAGANLCKIILSFATRQCQFTANEYRRLISFIRNQVRLFLSEDSPSQAGLRPQNNLQAKGSWLMHAAGPSSDDSLPPGFESLQPTNDFKIDISQIPLIRWRCPPQILYNPDWLVVAGEESEEAAIQNERIFGALEAIYPRPSNIPPNPFVTPDVKDSHYDDSRTQLVPLIPVEEDDASDQLEEQHVEPPNIYHHSEKYDSAITRVPQASDAPFTTAQQQPNCSMNARSAGISAEPDIVAAASAAYTAIMQSNQMGNMIDQDLLIKILSDPAQLERLMKEYGTLKHEQAINSSVVAPMVSGPPPQMTATVPTSFLDHVTTFHNINPTVPPPPPAMNHRLPPAIPSVPLNPPASSNQAINFLGAPGKGLNYYKTLIHQHGGERQEPVQQHGLQYAMHHQSVPLQTSTIDVSNSTMPGRDSKHRPAKPCAYFNSARGCRNGANCTFLHDVSAARKEQPQGSKRIKLDSRIAGRY</sequence>
<accession>A0AAQ3UC78</accession>
<dbReference type="PANTHER" id="PTHR33400">
    <property type="entry name" value="ZINC FINGER CCCH DOMAIN-CONTAINING PROTEIN 6-RELATED"/>
    <property type="match status" value="1"/>
</dbReference>
<evidence type="ECO:0000313" key="9">
    <source>
        <dbReference type="Proteomes" id="UP001341281"/>
    </source>
</evidence>
<name>A0AAQ3UC78_PASNO</name>
<feature type="zinc finger region" description="C3H1-type" evidence="5">
    <location>
        <begin position="432"/>
        <end position="459"/>
    </location>
</feature>
<evidence type="ECO:0000256" key="2">
    <source>
        <dbReference type="ARBA" id="ARBA00022771"/>
    </source>
</evidence>
<dbReference type="EMBL" id="CP144751">
    <property type="protein sequence ID" value="WVZ87562.1"/>
    <property type="molecule type" value="Genomic_DNA"/>
</dbReference>
<dbReference type="PANTHER" id="PTHR33400:SF2">
    <property type="entry name" value="ZINC FINGER CCCH DOMAIN-CONTAINING PROTEIN 6"/>
    <property type="match status" value="1"/>
</dbReference>
<evidence type="ECO:0000256" key="4">
    <source>
        <dbReference type="ARBA" id="ARBA00023125"/>
    </source>
</evidence>
<keyword evidence="1 5" id="KW-0479">Metal-binding</keyword>
<evidence type="ECO:0000256" key="5">
    <source>
        <dbReference type="PROSITE-ProRule" id="PRU00723"/>
    </source>
</evidence>
<proteinExistence type="predicted"/>
<feature type="compositionally biased region" description="Basic and acidic residues" evidence="6">
    <location>
        <begin position="472"/>
        <end position="482"/>
    </location>
</feature>
<organism evidence="8 9">
    <name type="scientific">Paspalum notatum var. saurae</name>
    <dbReference type="NCBI Taxonomy" id="547442"/>
    <lineage>
        <taxon>Eukaryota</taxon>
        <taxon>Viridiplantae</taxon>
        <taxon>Streptophyta</taxon>
        <taxon>Embryophyta</taxon>
        <taxon>Tracheophyta</taxon>
        <taxon>Spermatophyta</taxon>
        <taxon>Magnoliopsida</taxon>
        <taxon>Liliopsida</taxon>
        <taxon>Poales</taxon>
        <taxon>Poaceae</taxon>
        <taxon>PACMAD clade</taxon>
        <taxon>Panicoideae</taxon>
        <taxon>Andropogonodae</taxon>
        <taxon>Paspaleae</taxon>
        <taxon>Paspalinae</taxon>
        <taxon>Paspalum</taxon>
    </lineage>
</organism>
<protein>
    <recommendedName>
        <fullName evidence="7">C3H1-type domain-containing protein</fullName>
    </recommendedName>
</protein>
<dbReference type="SUPFAM" id="SSF90229">
    <property type="entry name" value="CCCH zinc finger"/>
    <property type="match status" value="1"/>
</dbReference>
<keyword evidence="9" id="KW-1185">Reference proteome</keyword>
<feature type="region of interest" description="Disordered" evidence="6">
    <location>
        <begin position="462"/>
        <end position="482"/>
    </location>
</feature>
<keyword evidence="2 5" id="KW-0863">Zinc-finger</keyword>
<gene>
    <name evidence="8" type="ORF">U9M48_034181</name>
</gene>
<dbReference type="AlphaFoldDB" id="A0AAQ3UC78"/>
<evidence type="ECO:0000313" key="8">
    <source>
        <dbReference type="EMBL" id="WVZ87562.1"/>
    </source>
</evidence>
<dbReference type="InterPro" id="IPR000571">
    <property type="entry name" value="Znf_CCCH"/>
</dbReference>
<reference evidence="8 9" key="1">
    <citation type="submission" date="2024-02" db="EMBL/GenBank/DDBJ databases">
        <title>High-quality chromosome-scale genome assembly of Pensacola bahiagrass (Paspalum notatum Flugge var. saurae).</title>
        <authorList>
            <person name="Vega J.M."/>
            <person name="Podio M."/>
            <person name="Orjuela J."/>
            <person name="Siena L.A."/>
            <person name="Pessino S.C."/>
            <person name="Combes M.C."/>
            <person name="Mariac C."/>
            <person name="Albertini E."/>
            <person name="Pupilli F."/>
            <person name="Ortiz J.P.A."/>
            <person name="Leblanc O."/>
        </authorList>
    </citation>
    <scope>NUCLEOTIDE SEQUENCE [LARGE SCALE GENOMIC DNA]</scope>
    <source>
        <strain evidence="8">R1</strain>
        <tissue evidence="8">Leaf</tissue>
    </source>
</reference>
<evidence type="ECO:0000256" key="1">
    <source>
        <dbReference type="ARBA" id="ARBA00022723"/>
    </source>
</evidence>